<dbReference type="OrthoDB" id="2789670at2759"/>
<sequence length="547" mass="61583">MLSLAIKVEPLLQLFSIIWFALKYRQSPKLALKREREMNFFISVLLCFLLTFAVIQSLDYILRRSKRKSGKLPPGPSRLPIVGNLFDLGDKPHKSLAKLAKTHGQLMSLKLGQVTTIVVSSAAMAKEVLQKHDLTFCNRTIVDAVRALDHHEAGIAWLPVATSWRNLRRLCNSHIFTAQKLDANQDLRRKKVQDFLAEVQERCLVGEAVDLRQAAFTATLNALSNTVLSLDLTDLSSDIAREFKEHISCVMDEAGKPNLVDYFPLLQRIDPQGIRRRTAIHFGKVFDLFDRLIIERLQLRKVKGYIPLDDMLDTLLTISEVNNEEMDATRIKHFFLVSTPLSCVFCDLFGAGTDTTSSTLEWAMAELLHSPKTLLEARAELERTIGEGNLLEESDITRLPYLQAVIKETLRLHPAVPFLLPHKAGADAEIGGFTVPKNAQVLVNVWAIGRDPSMWEDPNSFVPERFLESGIDHRGQNFELIPFGSGRRICPGLPLAMRMLHLMLGSLILSFDWKLADGVTPENLNMDDKFGLTLLKAQPLRAIPIRV</sequence>
<keyword evidence="5" id="KW-0349">Heme</keyword>
<dbReference type="PANTHER" id="PTHR47950:SF48">
    <property type="entry name" value="CYTOCHROME P450 FAMILY PROTEIN, EXPRESSED"/>
    <property type="match status" value="1"/>
</dbReference>
<keyword evidence="8" id="KW-1185">Reference proteome</keyword>
<evidence type="ECO:0000256" key="6">
    <source>
        <dbReference type="SAM" id="Phobius"/>
    </source>
</evidence>
<evidence type="ECO:0000313" key="8">
    <source>
        <dbReference type="Proteomes" id="UP000886885"/>
    </source>
</evidence>
<dbReference type="Proteomes" id="UP000886885">
    <property type="component" value="Chromosome 3D"/>
</dbReference>
<evidence type="ECO:0000256" key="1">
    <source>
        <dbReference type="ARBA" id="ARBA00010617"/>
    </source>
</evidence>
<protein>
    <submittedName>
        <fullName evidence="7">Uncharacterized protein</fullName>
    </submittedName>
</protein>
<keyword evidence="2 5" id="KW-0479">Metal-binding</keyword>
<keyword evidence="6" id="KW-0472">Membrane</keyword>
<dbReference type="PROSITE" id="PS00086">
    <property type="entry name" value="CYTOCHROME_P450"/>
    <property type="match status" value="1"/>
</dbReference>
<dbReference type="AlphaFoldDB" id="A0A8X8A3K2"/>
<keyword evidence="4 5" id="KW-0408">Iron</keyword>
<name>A0A8X8A3K2_POPTO</name>
<accession>A0A8X8A3K2</accession>
<dbReference type="CDD" id="cd11073">
    <property type="entry name" value="CYP76-like"/>
    <property type="match status" value="1"/>
</dbReference>
<dbReference type="GO" id="GO:0005506">
    <property type="term" value="F:iron ion binding"/>
    <property type="evidence" value="ECO:0007669"/>
    <property type="project" value="InterPro"/>
</dbReference>
<dbReference type="FunFam" id="1.10.630.10:FF:000007">
    <property type="entry name" value="Cytochrome P450 76C4"/>
    <property type="match status" value="1"/>
</dbReference>
<gene>
    <name evidence="7" type="ORF">POTOM_013869</name>
</gene>
<keyword evidence="6" id="KW-1133">Transmembrane helix</keyword>
<keyword evidence="5" id="KW-0503">Monooxygenase</keyword>
<feature type="transmembrane region" description="Helical" evidence="6">
    <location>
        <begin position="40"/>
        <end position="62"/>
    </location>
</feature>
<dbReference type="GO" id="GO:0020037">
    <property type="term" value="F:heme binding"/>
    <property type="evidence" value="ECO:0007669"/>
    <property type="project" value="InterPro"/>
</dbReference>
<dbReference type="Pfam" id="PF00067">
    <property type="entry name" value="p450"/>
    <property type="match status" value="1"/>
</dbReference>
<dbReference type="GO" id="GO:0016705">
    <property type="term" value="F:oxidoreductase activity, acting on paired donors, with incorporation or reduction of molecular oxygen"/>
    <property type="evidence" value="ECO:0007669"/>
    <property type="project" value="InterPro"/>
</dbReference>
<evidence type="ECO:0000313" key="7">
    <source>
        <dbReference type="EMBL" id="KAG6780989.1"/>
    </source>
</evidence>
<evidence type="ECO:0000256" key="5">
    <source>
        <dbReference type="RuleBase" id="RU000461"/>
    </source>
</evidence>
<dbReference type="InterPro" id="IPR001128">
    <property type="entry name" value="Cyt_P450"/>
</dbReference>
<evidence type="ECO:0000256" key="2">
    <source>
        <dbReference type="ARBA" id="ARBA00022723"/>
    </source>
</evidence>
<evidence type="ECO:0000256" key="3">
    <source>
        <dbReference type="ARBA" id="ARBA00023002"/>
    </source>
</evidence>
<comment type="similarity">
    <text evidence="1 5">Belongs to the cytochrome P450 family.</text>
</comment>
<keyword evidence="3 5" id="KW-0560">Oxidoreductase</keyword>
<dbReference type="GO" id="GO:0004497">
    <property type="term" value="F:monooxygenase activity"/>
    <property type="evidence" value="ECO:0007669"/>
    <property type="project" value="UniProtKB-KW"/>
</dbReference>
<keyword evidence="6" id="KW-0812">Transmembrane</keyword>
<evidence type="ECO:0000256" key="4">
    <source>
        <dbReference type="ARBA" id="ARBA00023004"/>
    </source>
</evidence>
<dbReference type="EMBL" id="JAAWWB010000006">
    <property type="protein sequence ID" value="KAG6780989.1"/>
    <property type="molecule type" value="Genomic_DNA"/>
</dbReference>
<reference evidence="7" key="1">
    <citation type="journal article" date="2020" name="bioRxiv">
        <title>Hybrid origin of Populus tomentosa Carr. identified through genome sequencing and phylogenomic analysis.</title>
        <authorList>
            <person name="An X."/>
            <person name="Gao K."/>
            <person name="Chen Z."/>
            <person name="Li J."/>
            <person name="Yang X."/>
            <person name="Yang X."/>
            <person name="Zhou J."/>
            <person name="Guo T."/>
            <person name="Zhao T."/>
            <person name="Huang S."/>
            <person name="Miao D."/>
            <person name="Khan W.U."/>
            <person name="Rao P."/>
            <person name="Ye M."/>
            <person name="Lei B."/>
            <person name="Liao W."/>
            <person name="Wang J."/>
            <person name="Ji L."/>
            <person name="Li Y."/>
            <person name="Guo B."/>
            <person name="Mustafa N.S."/>
            <person name="Li S."/>
            <person name="Yun Q."/>
            <person name="Keller S.R."/>
            <person name="Mao J."/>
            <person name="Zhang R."/>
            <person name="Strauss S.H."/>
        </authorList>
    </citation>
    <scope>NUCLEOTIDE SEQUENCE</scope>
    <source>
        <strain evidence="7">GM15</strain>
        <tissue evidence="7">Leaf</tissue>
    </source>
</reference>
<dbReference type="PANTHER" id="PTHR47950">
    <property type="entry name" value="CYTOCHROME P450, FAMILY 76, SUBFAMILY C, POLYPEPTIDE 5-RELATED"/>
    <property type="match status" value="1"/>
</dbReference>
<proteinExistence type="inferred from homology"/>
<dbReference type="InterPro" id="IPR017972">
    <property type="entry name" value="Cyt_P450_CS"/>
</dbReference>
<organism evidence="7 8">
    <name type="scientific">Populus tomentosa</name>
    <name type="common">Chinese white poplar</name>
    <dbReference type="NCBI Taxonomy" id="118781"/>
    <lineage>
        <taxon>Eukaryota</taxon>
        <taxon>Viridiplantae</taxon>
        <taxon>Streptophyta</taxon>
        <taxon>Embryophyta</taxon>
        <taxon>Tracheophyta</taxon>
        <taxon>Spermatophyta</taxon>
        <taxon>Magnoliopsida</taxon>
        <taxon>eudicotyledons</taxon>
        <taxon>Gunneridae</taxon>
        <taxon>Pentapetalae</taxon>
        <taxon>rosids</taxon>
        <taxon>fabids</taxon>
        <taxon>Malpighiales</taxon>
        <taxon>Salicaceae</taxon>
        <taxon>Saliceae</taxon>
        <taxon>Populus</taxon>
    </lineage>
</organism>
<comment type="caution">
    <text evidence="7">The sequence shown here is derived from an EMBL/GenBank/DDBJ whole genome shotgun (WGS) entry which is preliminary data.</text>
</comment>